<dbReference type="InterPro" id="IPR029058">
    <property type="entry name" value="AB_hydrolase_fold"/>
</dbReference>
<evidence type="ECO:0000313" key="3">
    <source>
        <dbReference type="EMBL" id="AKU92542.1"/>
    </source>
</evidence>
<organism evidence="3 4">
    <name type="scientific">Vulgatibacter incomptus</name>
    <dbReference type="NCBI Taxonomy" id="1391653"/>
    <lineage>
        <taxon>Bacteria</taxon>
        <taxon>Pseudomonadati</taxon>
        <taxon>Myxococcota</taxon>
        <taxon>Myxococcia</taxon>
        <taxon>Myxococcales</taxon>
        <taxon>Cystobacterineae</taxon>
        <taxon>Vulgatibacteraceae</taxon>
        <taxon>Vulgatibacter</taxon>
    </lineage>
</organism>
<dbReference type="Proteomes" id="UP000055590">
    <property type="component" value="Chromosome"/>
</dbReference>
<accession>A0A0K1PGB0</accession>
<dbReference type="RefSeq" id="WP_050726697.1">
    <property type="nucleotide sequence ID" value="NZ_CP012332.1"/>
</dbReference>
<protein>
    <recommendedName>
        <fullName evidence="2">Serine aminopeptidase S33 domain-containing protein</fullName>
    </recommendedName>
</protein>
<dbReference type="PATRIC" id="fig|1391653.3.peg.3054"/>
<reference evidence="3 4" key="1">
    <citation type="submission" date="2015-08" db="EMBL/GenBank/DDBJ databases">
        <authorList>
            <person name="Babu N.S."/>
            <person name="Beckwith C.J."/>
            <person name="Beseler K.G."/>
            <person name="Brison A."/>
            <person name="Carone J.V."/>
            <person name="Caskin T.P."/>
            <person name="Diamond M."/>
            <person name="Durham M.E."/>
            <person name="Foxe J.M."/>
            <person name="Go M."/>
            <person name="Henderson B.A."/>
            <person name="Jones I.B."/>
            <person name="McGettigan J.A."/>
            <person name="Micheletti S.J."/>
            <person name="Nasrallah M.E."/>
            <person name="Ortiz D."/>
            <person name="Piller C.R."/>
            <person name="Privatt S.R."/>
            <person name="Schneider S.L."/>
            <person name="Sharp S."/>
            <person name="Smith T.C."/>
            <person name="Stanton J.D."/>
            <person name="Ullery H.E."/>
            <person name="Wilson R.J."/>
            <person name="Serrano M.G."/>
            <person name="Buck G."/>
            <person name="Lee V."/>
            <person name="Wang Y."/>
            <person name="Carvalho R."/>
            <person name="Voegtly L."/>
            <person name="Shi R."/>
            <person name="Duckworth R."/>
            <person name="Johnson A."/>
            <person name="Loviza R."/>
            <person name="Walstead R."/>
            <person name="Shah Z."/>
            <person name="Kiflezghi M."/>
            <person name="Wade K."/>
            <person name="Ball S.L."/>
            <person name="Bradley K.W."/>
            <person name="Asai D.J."/>
            <person name="Bowman C.A."/>
            <person name="Russell D.A."/>
            <person name="Pope W.H."/>
            <person name="Jacobs-Sera D."/>
            <person name="Hendrix R.W."/>
            <person name="Hatfull G.F."/>
        </authorList>
    </citation>
    <scope>NUCLEOTIDE SEQUENCE [LARGE SCALE GENOMIC DNA]</scope>
    <source>
        <strain evidence="3 4">DSM 27710</strain>
    </source>
</reference>
<dbReference type="InterPro" id="IPR017208">
    <property type="entry name" value="UCP037442_abhydr"/>
</dbReference>
<dbReference type="PIRSF" id="PIRSF037442">
    <property type="entry name" value="UCP037442_abhydr"/>
    <property type="match status" value="1"/>
</dbReference>
<dbReference type="InterPro" id="IPR022742">
    <property type="entry name" value="Hydrolase_4"/>
</dbReference>
<dbReference type="EMBL" id="CP012332">
    <property type="protein sequence ID" value="AKU92542.1"/>
    <property type="molecule type" value="Genomic_DNA"/>
</dbReference>
<keyword evidence="1" id="KW-0472">Membrane</keyword>
<evidence type="ECO:0000256" key="1">
    <source>
        <dbReference type="SAM" id="Phobius"/>
    </source>
</evidence>
<gene>
    <name evidence="3" type="ORF">AKJ08_2929</name>
</gene>
<keyword evidence="1" id="KW-0812">Transmembrane</keyword>
<dbReference type="Gene3D" id="3.40.50.1820">
    <property type="entry name" value="alpha/beta hydrolase"/>
    <property type="match status" value="1"/>
</dbReference>
<dbReference type="AlphaFoldDB" id="A0A0K1PGB0"/>
<dbReference type="KEGG" id="vin:AKJ08_2929"/>
<dbReference type="SUPFAM" id="SSF53474">
    <property type="entry name" value="alpha/beta-Hydrolases"/>
    <property type="match status" value="1"/>
</dbReference>
<name>A0A0K1PGB0_9BACT</name>
<sequence length="292" mass="32869">MVEPQRLIDNGNGQLVASRWFRPDVESRGSVLIAPAMGVEQRFYAALARWLAERGFLTVTFDYVGIGQSRTMDLRRLDVNVLDWARFDCGAVLDALAAETGERPLYWIGHSLGAQIIPFVRGRQRISRMLTIASGSGYWRENTPELRRRVWLLWFVVAPLVTPLVGYFPGNRLGMVGDLPRGVIEQWRRWCLHPDYAVGVEGEAARSAFASVETPITTISFTDDEMMSGRNTESMHRFYGGAPKTHKRLAPEDIGAKAIGHFGFFRAQFATSLWENHLLPELAPVEPQRPPA</sequence>
<feature type="transmembrane region" description="Helical" evidence="1">
    <location>
        <begin position="150"/>
        <end position="168"/>
    </location>
</feature>
<dbReference type="STRING" id="1391653.AKJ08_2929"/>
<dbReference type="Pfam" id="PF12146">
    <property type="entry name" value="Hydrolase_4"/>
    <property type="match status" value="1"/>
</dbReference>
<keyword evidence="4" id="KW-1185">Reference proteome</keyword>
<feature type="domain" description="Serine aminopeptidase S33" evidence="2">
    <location>
        <begin position="26"/>
        <end position="117"/>
    </location>
</feature>
<dbReference type="OrthoDB" id="9785076at2"/>
<evidence type="ECO:0000313" key="4">
    <source>
        <dbReference type="Proteomes" id="UP000055590"/>
    </source>
</evidence>
<proteinExistence type="predicted"/>
<evidence type="ECO:0000259" key="2">
    <source>
        <dbReference type="Pfam" id="PF12146"/>
    </source>
</evidence>
<keyword evidence="1" id="KW-1133">Transmembrane helix</keyword>